<sequence>MTIGHRRNSDDYSVGWICALPSENDKSTYTYGEIHGNNIVMTCLPSGGYGTTSAAVAAQQMNTSFRSLQYRFMVGVGGGVPSESNDIRLGDIVVSRSEGKEPGVIQFPKRLAATLAAVLTNGELIQSPGYHSARLFSSSYPHPESKSTCDECDQQWLVHRKARPSESPHVHYGLIASGNQVIKDTIERDKLAKSRNILCFEMEAVGLMNDFECLVVRGICDYADLHKNKTWQPYATATAAAYVKTLLEIPPELDEELCRLFVTDPNENRRSLMARRGRPRKTHVNGSLRQMHWPSH</sequence>
<dbReference type="GO" id="GO:0003824">
    <property type="term" value="F:catalytic activity"/>
    <property type="evidence" value="ECO:0007669"/>
    <property type="project" value="InterPro"/>
</dbReference>
<dbReference type="PANTHER" id="PTHR46082:SF11">
    <property type="entry name" value="AAA+ ATPASE DOMAIN-CONTAINING PROTEIN-RELATED"/>
    <property type="match status" value="1"/>
</dbReference>
<organism evidence="3 4">
    <name type="scientific">Aspergillus minisclerotigenes</name>
    <dbReference type="NCBI Taxonomy" id="656917"/>
    <lineage>
        <taxon>Eukaryota</taxon>
        <taxon>Fungi</taxon>
        <taxon>Dikarya</taxon>
        <taxon>Ascomycota</taxon>
        <taxon>Pezizomycotina</taxon>
        <taxon>Eurotiomycetes</taxon>
        <taxon>Eurotiomycetidae</taxon>
        <taxon>Eurotiales</taxon>
        <taxon>Aspergillaceae</taxon>
        <taxon>Aspergillus</taxon>
        <taxon>Aspergillus subgen. Circumdati</taxon>
    </lineage>
</organism>
<accession>A0A5N6IZX9</accession>
<evidence type="ECO:0000313" key="4">
    <source>
        <dbReference type="Proteomes" id="UP000326289"/>
    </source>
</evidence>
<dbReference type="InterPro" id="IPR000845">
    <property type="entry name" value="Nucleoside_phosphorylase_d"/>
</dbReference>
<keyword evidence="4" id="KW-1185">Reference proteome</keyword>
<name>A0A5N6IZX9_9EURO</name>
<feature type="region of interest" description="Disordered" evidence="1">
    <location>
        <begin position="274"/>
        <end position="296"/>
    </location>
</feature>
<evidence type="ECO:0000256" key="1">
    <source>
        <dbReference type="SAM" id="MobiDB-lite"/>
    </source>
</evidence>
<dbReference type="Pfam" id="PF01048">
    <property type="entry name" value="PNP_UDP_1"/>
    <property type="match status" value="1"/>
</dbReference>
<reference evidence="3 4" key="1">
    <citation type="submission" date="2019-04" db="EMBL/GenBank/DDBJ databases">
        <title>Fungal friends and foes A comparative genomics study of 23 Aspergillus species from section Flavi.</title>
        <authorList>
            <consortium name="DOE Joint Genome Institute"/>
            <person name="Kjaerbolling I."/>
            <person name="Vesth T.C."/>
            <person name="Frisvad J.C."/>
            <person name="Nybo J.L."/>
            <person name="Theobald S."/>
            <person name="Kildgaard S."/>
            <person name="Petersen T.I."/>
            <person name="Kuo A."/>
            <person name="Sato A."/>
            <person name="Lyhne E.K."/>
            <person name="Kogle M.E."/>
            <person name="Wiebenga A."/>
            <person name="Kun R.S."/>
            <person name="Lubbers R.J."/>
            <person name="Makela M.R."/>
            <person name="Barry K."/>
            <person name="Chovatia M."/>
            <person name="Clum A."/>
            <person name="Daum C."/>
            <person name="Haridas S."/>
            <person name="He G."/>
            <person name="LaButti K."/>
            <person name="Lipzen A."/>
            <person name="Mondo S."/>
            <person name="Pangilinan J."/>
            <person name="Riley R."/>
            <person name="Salamov A."/>
            <person name="Simmons B.A."/>
            <person name="Magnuson J.K."/>
            <person name="Henrissat B."/>
            <person name="Mortensen U.H."/>
            <person name="Larsen T.O."/>
            <person name="De vries R.P."/>
            <person name="Grigoriev I.V."/>
            <person name="Machida M."/>
            <person name="Baker S.E."/>
            <person name="Andersen M.R."/>
        </authorList>
    </citation>
    <scope>NUCLEOTIDE SEQUENCE [LARGE SCALE GENOMIC DNA]</scope>
    <source>
        <strain evidence="3 4">CBS 117635</strain>
    </source>
</reference>
<feature type="domain" description="Nucleoside phosphorylase" evidence="2">
    <location>
        <begin position="26"/>
        <end position="244"/>
    </location>
</feature>
<evidence type="ECO:0000259" key="2">
    <source>
        <dbReference type="Pfam" id="PF01048"/>
    </source>
</evidence>
<dbReference type="Proteomes" id="UP000326289">
    <property type="component" value="Unassembled WGS sequence"/>
</dbReference>
<dbReference type="EMBL" id="ML732814">
    <property type="protein sequence ID" value="KAB8271647.1"/>
    <property type="molecule type" value="Genomic_DNA"/>
</dbReference>
<dbReference type="PANTHER" id="PTHR46082">
    <property type="entry name" value="ATP/GTP-BINDING PROTEIN-RELATED"/>
    <property type="match status" value="1"/>
</dbReference>
<dbReference type="InterPro" id="IPR035994">
    <property type="entry name" value="Nucleoside_phosphorylase_sf"/>
</dbReference>
<feature type="compositionally biased region" description="Basic residues" evidence="1">
    <location>
        <begin position="274"/>
        <end position="283"/>
    </location>
</feature>
<protein>
    <submittedName>
        <fullName evidence="3">Nucleoside phosphorylase domain-containing protein</fullName>
    </submittedName>
</protein>
<dbReference type="InterPro" id="IPR053137">
    <property type="entry name" value="NLR-like"/>
</dbReference>
<evidence type="ECO:0000313" key="3">
    <source>
        <dbReference type="EMBL" id="KAB8271647.1"/>
    </source>
</evidence>
<proteinExistence type="predicted"/>
<dbReference type="GO" id="GO:0009116">
    <property type="term" value="P:nucleoside metabolic process"/>
    <property type="evidence" value="ECO:0007669"/>
    <property type="project" value="InterPro"/>
</dbReference>
<dbReference type="SUPFAM" id="SSF53167">
    <property type="entry name" value="Purine and uridine phosphorylases"/>
    <property type="match status" value="1"/>
</dbReference>
<dbReference type="Gene3D" id="3.40.50.1580">
    <property type="entry name" value="Nucleoside phosphorylase domain"/>
    <property type="match status" value="1"/>
</dbReference>
<dbReference type="AlphaFoldDB" id="A0A5N6IZX9"/>
<gene>
    <name evidence="3" type="ORF">BDV30DRAFT_227976</name>
</gene>